<dbReference type="GeneID" id="13827884"/>
<dbReference type="Gene3D" id="1.10.10.10">
    <property type="entry name" value="Winged helix-like DNA-binding domain superfamily/Winged helix DNA-binding domain"/>
    <property type="match status" value="1"/>
</dbReference>
<dbReference type="KEGG" id="vg:13827884"/>
<evidence type="ECO:0000313" key="2">
    <source>
        <dbReference type="Proteomes" id="UP000006287"/>
    </source>
</evidence>
<keyword evidence="2" id="KW-1185">Reference proteome</keyword>
<dbReference type="SMART" id="SM00497">
    <property type="entry name" value="IENR1"/>
    <property type="match status" value="1"/>
</dbReference>
<name>J9PTV1_9CAUD</name>
<dbReference type="InterPro" id="IPR003647">
    <property type="entry name" value="Intron_nuc_1_rpt"/>
</dbReference>
<gene>
    <name evidence="1" type="ORF">BPS13_0189</name>
</gene>
<evidence type="ECO:0000313" key="1">
    <source>
        <dbReference type="EMBL" id="AEZ50368.1"/>
    </source>
</evidence>
<proteinExistence type="predicted"/>
<dbReference type="Proteomes" id="UP000006287">
    <property type="component" value="Segment"/>
</dbReference>
<organism evidence="1 2">
    <name type="scientific">Bacillus phage BPS13</name>
    <dbReference type="NCBI Taxonomy" id="1136731"/>
    <lineage>
        <taxon>Viruses</taxon>
        <taxon>Duplodnaviria</taxon>
        <taxon>Heunggongvirae</taxon>
        <taxon>Uroviricota</taxon>
        <taxon>Caudoviricetes</taxon>
        <taxon>Herelleviridae</taxon>
        <taxon>Bastillevirinae</taxon>
        <taxon>Wphvirus</taxon>
        <taxon>Wphvirus BPS13</taxon>
    </lineage>
</organism>
<protein>
    <submittedName>
        <fullName evidence="1">Uncharacterized protein</fullName>
    </submittedName>
</protein>
<accession>J9PTV1</accession>
<dbReference type="RefSeq" id="YP_006907748.1">
    <property type="nucleotide sequence ID" value="NC_018857.1"/>
</dbReference>
<dbReference type="EMBL" id="JN654439">
    <property type="protein sequence ID" value="AEZ50368.1"/>
    <property type="molecule type" value="Genomic_DNA"/>
</dbReference>
<dbReference type="InterPro" id="IPR036388">
    <property type="entry name" value="WH-like_DNA-bd_sf"/>
</dbReference>
<sequence length="175" mass="20260">MQGYFHVIGDITGSDDRTRFILRALPNQVKRPVYVYDPYGNEIEMFPSASEFADAKLLSRDSVSKVVNKKWEQIMGWRVWYVGDTPPAYMIKGVEKEGEVYRADTWAELAVKIDVSRQALANGYREGRRVMGWDVFYETCDLSKMVACFEQSQEFQESIDIIQNPCYDEQEKGLI</sequence>
<reference evidence="1 2" key="1">
    <citation type="journal article" date="2012" name="FEMS Microbiol. Lett.">
        <title>Characterization of an endolysin, LysBPS13, from a Bacillus cereus bacteriophage.</title>
        <authorList>
            <person name="Park J."/>
            <person name="Yun J."/>
            <person name="Lim J.A."/>
            <person name="Kang D.H."/>
            <person name="Ryu S."/>
        </authorList>
    </citation>
    <scope>NUCLEOTIDE SEQUENCE [LARGE SCALE GENOMIC DNA]</scope>
</reference>